<dbReference type="Gene3D" id="2.60.40.1190">
    <property type="match status" value="1"/>
</dbReference>
<protein>
    <submittedName>
        <fullName evidence="1">DOMON-like domain-containing protein</fullName>
    </submittedName>
</protein>
<comment type="caution">
    <text evidence="1">The sequence shown here is derived from an EMBL/GenBank/DDBJ whole genome shotgun (WGS) entry which is preliminary data.</text>
</comment>
<dbReference type="CDD" id="cd09627">
    <property type="entry name" value="DOMON_murB_like"/>
    <property type="match status" value="1"/>
</dbReference>
<gene>
    <name evidence="1" type="ORF">K7G82_00065</name>
</gene>
<name>A0ABS7PIU5_9SPHN</name>
<keyword evidence="2" id="KW-1185">Reference proteome</keyword>
<dbReference type="EMBL" id="JAINVV010000001">
    <property type="protein sequence ID" value="MBY8820665.1"/>
    <property type="molecule type" value="Genomic_DNA"/>
</dbReference>
<dbReference type="Proteomes" id="UP000706039">
    <property type="component" value="Unassembled WGS sequence"/>
</dbReference>
<sequence>MQCSLISHADTPAGADISLSVVAVRDGDRLTLRYLVTGETGRLRYPETAFAARADGLWQATCFEAFVRTHDHAGYHEFNFSPSLQWACYFFDDYRSGMREAPIVPSVTIDDGEGRYELQAVLDLPGDEAWTLGISAVIEEMDGRKSYWALAHPLGKPDFHHSDCFVLKLPAAV</sequence>
<dbReference type="RefSeq" id="WP_222987787.1">
    <property type="nucleotide sequence ID" value="NZ_JAINVV010000001.1"/>
</dbReference>
<accession>A0ABS7PIU5</accession>
<reference evidence="1 2" key="1">
    <citation type="submission" date="2021-08" db="EMBL/GenBank/DDBJ databases">
        <authorList>
            <person name="Tuo L."/>
        </authorList>
    </citation>
    <scope>NUCLEOTIDE SEQUENCE [LARGE SCALE GENOMIC DNA]</scope>
    <source>
        <strain evidence="1 2">JCM 31229</strain>
    </source>
</reference>
<organism evidence="1 2">
    <name type="scientific">Sphingomonas colocasiae</name>
    <dbReference type="NCBI Taxonomy" id="1848973"/>
    <lineage>
        <taxon>Bacteria</taxon>
        <taxon>Pseudomonadati</taxon>
        <taxon>Pseudomonadota</taxon>
        <taxon>Alphaproteobacteria</taxon>
        <taxon>Sphingomonadales</taxon>
        <taxon>Sphingomonadaceae</taxon>
        <taxon>Sphingomonas</taxon>
    </lineage>
</organism>
<proteinExistence type="predicted"/>
<evidence type="ECO:0000313" key="1">
    <source>
        <dbReference type="EMBL" id="MBY8820665.1"/>
    </source>
</evidence>
<evidence type="ECO:0000313" key="2">
    <source>
        <dbReference type="Proteomes" id="UP000706039"/>
    </source>
</evidence>